<evidence type="ECO:0000256" key="1">
    <source>
        <dbReference type="ARBA" id="ARBA00022676"/>
    </source>
</evidence>
<evidence type="ECO:0000259" key="3">
    <source>
        <dbReference type="Pfam" id="PF00534"/>
    </source>
</evidence>
<dbReference type="SUPFAM" id="SSF53756">
    <property type="entry name" value="UDP-Glycosyltransferase/glycogen phosphorylase"/>
    <property type="match status" value="1"/>
</dbReference>
<dbReference type="Proteomes" id="UP000198850">
    <property type="component" value="Unassembled WGS sequence"/>
</dbReference>
<organism evidence="4 5">
    <name type="scientific">Pedobacter hartonius</name>
    <dbReference type="NCBI Taxonomy" id="425514"/>
    <lineage>
        <taxon>Bacteria</taxon>
        <taxon>Pseudomonadati</taxon>
        <taxon>Bacteroidota</taxon>
        <taxon>Sphingobacteriia</taxon>
        <taxon>Sphingobacteriales</taxon>
        <taxon>Sphingobacteriaceae</taxon>
        <taxon>Pedobacter</taxon>
    </lineage>
</organism>
<feature type="domain" description="Glycosyl transferase family 1" evidence="3">
    <location>
        <begin position="239"/>
        <end position="389"/>
    </location>
</feature>
<dbReference type="STRING" id="425514.SAMN05443550_10828"/>
<evidence type="ECO:0000313" key="5">
    <source>
        <dbReference type="Proteomes" id="UP000198850"/>
    </source>
</evidence>
<dbReference type="RefSeq" id="WP_090557793.1">
    <property type="nucleotide sequence ID" value="NZ_FNRA01000008.1"/>
</dbReference>
<keyword evidence="5" id="KW-1185">Reference proteome</keyword>
<protein>
    <submittedName>
        <fullName evidence="4">Glycosyl transferases group 1</fullName>
    </submittedName>
</protein>
<evidence type="ECO:0000256" key="2">
    <source>
        <dbReference type="ARBA" id="ARBA00022679"/>
    </source>
</evidence>
<dbReference type="InterPro" id="IPR001296">
    <property type="entry name" value="Glyco_trans_1"/>
</dbReference>
<gene>
    <name evidence="4" type="ORF">SAMN05443550_10828</name>
</gene>
<dbReference type="Gene3D" id="3.40.50.2000">
    <property type="entry name" value="Glycogen Phosphorylase B"/>
    <property type="match status" value="2"/>
</dbReference>
<dbReference type="PANTHER" id="PTHR12526">
    <property type="entry name" value="GLYCOSYLTRANSFERASE"/>
    <property type="match status" value="1"/>
</dbReference>
<dbReference type="CDD" id="cd03801">
    <property type="entry name" value="GT4_PimA-like"/>
    <property type="match status" value="1"/>
</dbReference>
<dbReference type="GO" id="GO:0016757">
    <property type="term" value="F:glycosyltransferase activity"/>
    <property type="evidence" value="ECO:0007669"/>
    <property type="project" value="UniProtKB-KW"/>
</dbReference>
<name>A0A1H4FNV0_9SPHI</name>
<dbReference type="OrthoDB" id="596635at2"/>
<reference evidence="4 5" key="1">
    <citation type="submission" date="2016-10" db="EMBL/GenBank/DDBJ databases">
        <authorList>
            <person name="de Groot N.N."/>
        </authorList>
    </citation>
    <scope>NUCLEOTIDE SEQUENCE [LARGE SCALE GENOMIC DNA]</scope>
    <source>
        <strain evidence="4 5">DSM 19033</strain>
    </source>
</reference>
<evidence type="ECO:0000313" key="4">
    <source>
        <dbReference type="EMBL" id="SEA98821.1"/>
    </source>
</evidence>
<sequence length="412" mass="45703">MEKILLSHPTGNQNLRAVISSFKEAGILTSYSTTLAFDPDSSLVKLFPDKVKKEFLRRSYPVDFDLIHTRPLLELSRNILPRLGFKGAVAHETGFASVDKVYHDLDSATAAYLKKLNRSKSVTSVYAYEDGALETFKAARKMGLTNIYDLPIGYWRAARRLLKTSQERWPEWAATLTGFRDSEQKLARKDEELRLADKIFVASSFTAKTLQDFPGALPNIQVIPYGFPEVIRERSYANPANKPLKLLFVGGLSLRKGIADLFAAVKNIGAAVDLTVVGRKTNADCAALDAALKENKWIPSLPHHEILQLMREHDVLIFPSLFEGFGLVITEAMSQGTPVITTDRTAGPDLITHGLNGWLIEAESTSAIQTQIEELISKPELIAAAGREAMATARLRPWKKYGQELSEAIMST</sequence>
<proteinExistence type="predicted"/>
<keyword evidence="1" id="KW-0328">Glycosyltransferase</keyword>
<keyword evidence="2 4" id="KW-0808">Transferase</keyword>
<dbReference type="PANTHER" id="PTHR12526:SF510">
    <property type="entry name" value="D-INOSITOL 3-PHOSPHATE GLYCOSYLTRANSFERASE"/>
    <property type="match status" value="1"/>
</dbReference>
<dbReference type="AlphaFoldDB" id="A0A1H4FNV0"/>
<dbReference type="EMBL" id="FNRA01000008">
    <property type="protein sequence ID" value="SEA98821.1"/>
    <property type="molecule type" value="Genomic_DNA"/>
</dbReference>
<dbReference type="Pfam" id="PF00534">
    <property type="entry name" value="Glycos_transf_1"/>
    <property type="match status" value="1"/>
</dbReference>
<accession>A0A1H4FNV0</accession>